<evidence type="ECO:0000313" key="2">
    <source>
        <dbReference type="EMBL" id="KAF2739408.1"/>
    </source>
</evidence>
<sequence>MEKYESGYAETIPDDDDDKGSRISNDGSLYEQRTGASGRTESRSKPPSPSSVSSHLPRHASMRNHPTPSDDASVAARWKELLDRETRVAALESELSSQQTRLHYERQALARESHRLMLKELRLRSVEQPLRFRQYSPERPYASMWTPVARHAGPWSERICRMPGLDEMEKEDEEWGNSHGVDGFDGDNDEEDSPGTWPAFL</sequence>
<dbReference type="EMBL" id="ML996104">
    <property type="protein sequence ID" value="KAF2739408.1"/>
    <property type="molecule type" value="Genomic_DNA"/>
</dbReference>
<feature type="region of interest" description="Disordered" evidence="1">
    <location>
        <begin position="166"/>
        <end position="201"/>
    </location>
</feature>
<feature type="compositionally biased region" description="Acidic residues" evidence="1">
    <location>
        <begin position="166"/>
        <end position="175"/>
    </location>
</feature>
<name>A0A9P4V7K8_9PLEO</name>
<reference evidence="2" key="1">
    <citation type="journal article" date="2020" name="Stud. Mycol.">
        <title>101 Dothideomycetes genomes: a test case for predicting lifestyles and emergence of pathogens.</title>
        <authorList>
            <person name="Haridas S."/>
            <person name="Albert R."/>
            <person name="Binder M."/>
            <person name="Bloem J."/>
            <person name="Labutti K."/>
            <person name="Salamov A."/>
            <person name="Andreopoulos B."/>
            <person name="Baker S."/>
            <person name="Barry K."/>
            <person name="Bills G."/>
            <person name="Bluhm B."/>
            <person name="Cannon C."/>
            <person name="Castanera R."/>
            <person name="Culley D."/>
            <person name="Daum C."/>
            <person name="Ezra D."/>
            <person name="Gonzalez J."/>
            <person name="Henrissat B."/>
            <person name="Kuo A."/>
            <person name="Liang C."/>
            <person name="Lipzen A."/>
            <person name="Lutzoni F."/>
            <person name="Magnuson J."/>
            <person name="Mondo S."/>
            <person name="Nolan M."/>
            <person name="Ohm R."/>
            <person name="Pangilinan J."/>
            <person name="Park H.-J."/>
            <person name="Ramirez L."/>
            <person name="Alfaro M."/>
            <person name="Sun H."/>
            <person name="Tritt A."/>
            <person name="Yoshinaga Y."/>
            <person name="Zwiers L.-H."/>
            <person name="Turgeon B."/>
            <person name="Goodwin S."/>
            <person name="Spatafora J."/>
            <person name="Crous P."/>
            <person name="Grigoriev I."/>
        </authorList>
    </citation>
    <scope>NUCLEOTIDE SEQUENCE</scope>
    <source>
        <strain evidence="2">CBS 125425</strain>
    </source>
</reference>
<dbReference type="AlphaFoldDB" id="A0A9P4V7K8"/>
<organism evidence="2 3">
    <name type="scientific">Polyplosphaeria fusca</name>
    <dbReference type="NCBI Taxonomy" id="682080"/>
    <lineage>
        <taxon>Eukaryota</taxon>
        <taxon>Fungi</taxon>
        <taxon>Dikarya</taxon>
        <taxon>Ascomycota</taxon>
        <taxon>Pezizomycotina</taxon>
        <taxon>Dothideomycetes</taxon>
        <taxon>Pleosporomycetidae</taxon>
        <taxon>Pleosporales</taxon>
        <taxon>Tetraplosphaeriaceae</taxon>
        <taxon>Polyplosphaeria</taxon>
    </lineage>
</organism>
<evidence type="ECO:0000256" key="1">
    <source>
        <dbReference type="SAM" id="MobiDB-lite"/>
    </source>
</evidence>
<dbReference type="Proteomes" id="UP000799444">
    <property type="component" value="Unassembled WGS sequence"/>
</dbReference>
<comment type="caution">
    <text evidence="2">The sequence shown here is derived from an EMBL/GenBank/DDBJ whole genome shotgun (WGS) entry which is preliminary data.</text>
</comment>
<feature type="compositionally biased region" description="Acidic residues" evidence="1">
    <location>
        <begin position="184"/>
        <end position="193"/>
    </location>
</feature>
<feature type="region of interest" description="Disordered" evidence="1">
    <location>
        <begin position="1"/>
        <end position="73"/>
    </location>
</feature>
<evidence type="ECO:0000313" key="3">
    <source>
        <dbReference type="Proteomes" id="UP000799444"/>
    </source>
</evidence>
<protein>
    <submittedName>
        <fullName evidence="2">Uncharacterized protein</fullName>
    </submittedName>
</protein>
<proteinExistence type="predicted"/>
<keyword evidence="3" id="KW-1185">Reference proteome</keyword>
<accession>A0A9P4V7K8</accession>
<gene>
    <name evidence="2" type="ORF">EJ04DRAFT_559763</name>
</gene>